<keyword evidence="3" id="KW-0808">Transferase</keyword>
<accession>A0A813PGK5</accession>
<evidence type="ECO:0000313" key="11">
    <source>
        <dbReference type="EMBL" id="CAF1359853.1"/>
    </source>
</evidence>
<evidence type="ECO:0000313" key="12">
    <source>
        <dbReference type="Proteomes" id="UP000663828"/>
    </source>
</evidence>
<dbReference type="GO" id="GO:0000209">
    <property type="term" value="P:protein polyubiquitination"/>
    <property type="evidence" value="ECO:0007669"/>
    <property type="project" value="InterPro"/>
</dbReference>
<evidence type="ECO:0000259" key="9">
    <source>
        <dbReference type="PROSITE" id="PS50103"/>
    </source>
</evidence>
<dbReference type="EMBL" id="CAJNOR010000010">
    <property type="protein sequence ID" value="CAF0750189.1"/>
    <property type="molecule type" value="Genomic_DNA"/>
</dbReference>
<evidence type="ECO:0000256" key="6">
    <source>
        <dbReference type="ARBA" id="ARBA00022833"/>
    </source>
</evidence>
<dbReference type="Gene3D" id="4.10.1000.10">
    <property type="entry name" value="Zinc finger, CCCH-type"/>
    <property type="match status" value="1"/>
</dbReference>
<gene>
    <name evidence="11" type="ORF">EDS130_LOCUS33758</name>
    <name evidence="10" type="ORF">XAT740_LOCUS378</name>
</gene>
<comment type="catalytic activity">
    <reaction evidence="1">
        <text>S-ubiquitinyl-[E2 ubiquitin-conjugating enzyme]-L-cysteine + [acceptor protein]-L-lysine = [E2 ubiquitin-conjugating enzyme]-L-cysteine + N(6)-ubiquitinyl-[acceptor protein]-L-lysine.</text>
        <dbReference type="EC" id="2.3.2.27"/>
    </reaction>
</comment>
<sequence length="169" mass="20091">MTNESTSEPKHSISRSNEIQSSRSMTCCICLENIALTRKQFGIQNNCDHFFCFECLSTWRRMSDKETGRRCPLCRTRSTFIAPSWRCFTDTDDKQSLIGAHKLRLKTRPCRTFLRYGSCRYGRRCYYSHRDLSDRHNQNLLFDSQYLTSENNHESSGRVTYHSHRYRPY</sequence>
<dbReference type="SUPFAM" id="SSF57850">
    <property type="entry name" value="RING/U-box"/>
    <property type="match status" value="1"/>
</dbReference>
<dbReference type="SMART" id="SM00356">
    <property type="entry name" value="ZnF_C3H1"/>
    <property type="match status" value="1"/>
</dbReference>
<dbReference type="EMBL" id="CAJNOJ010000273">
    <property type="protein sequence ID" value="CAF1359853.1"/>
    <property type="molecule type" value="Genomic_DNA"/>
</dbReference>
<dbReference type="Proteomes" id="UP000663852">
    <property type="component" value="Unassembled WGS sequence"/>
</dbReference>
<keyword evidence="12" id="KW-1185">Reference proteome</keyword>
<dbReference type="EC" id="2.3.2.27" evidence="2"/>
<dbReference type="InterPro" id="IPR013083">
    <property type="entry name" value="Znf_RING/FYVE/PHD"/>
</dbReference>
<evidence type="ECO:0000256" key="1">
    <source>
        <dbReference type="ARBA" id="ARBA00000900"/>
    </source>
</evidence>
<dbReference type="InterPro" id="IPR045072">
    <property type="entry name" value="MKRN-like"/>
</dbReference>
<evidence type="ECO:0000256" key="4">
    <source>
        <dbReference type="ARBA" id="ARBA00022723"/>
    </source>
</evidence>
<keyword evidence="6 7" id="KW-0862">Zinc</keyword>
<dbReference type="PROSITE" id="PS00518">
    <property type="entry name" value="ZF_RING_1"/>
    <property type="match status" value="1"/>
</dbReference>
<dbReference type="InterPro" id="IPR000571">
    <property type="entry name" value="Znf_CCCH"/>
</dbReference>
<dbReference type="Gene3D" id="3.30.40.10">
    <property type="entry name" value="Zinc/RING finger domain, C3HC4 (zinc finger)"/>
    <property type="match status" value="1"/>
</dbReference>
<evidence type="ECO:0000256" key="2">
    <source>
        <dbReference type="ARBA" id="ARBA00012483"/>
    </source>
</evidence>
<feature type="domain" description="C3H1-type" evidence="9">
    <location>
        <begin position="104"/>
        <end position="132"/>
    </location>
</feature>
<feature type="domain" description="RING-type" evidence="8">
    <location>
        <begin position="27"/>
        <end position="75"/>
    </location>
</feature>
<organism evidence="10 12">
    <name type="scientific">Adineta ricciae</name>
    <name type="common">Rotifer</name>
    <dbReference type="NCBI Taxonomy" id="249248"/>
    <lineage>
        <taxon>Eukaryota</taxon>
        <taxon>Metazoa</taxon>
        <taxon>Spiralia</taxon>
        <taxon>Gnathifera</taxon>
        <taxon>Rotifera</taxon>
        <taxon>Eurotatoria</taxon>
        <taxon>Bdelloidea</taxon>
        <taxon>Adinetida</taxon>
        <taxon>Adinetidae</taxon>
        <taxon>Adineta</taxon>
    </lineage>
</organism>
<dbReference type="SMART" id="SM00184">
    <property type="entry name" value="RING"/>
    <property type="match status" value="1"/>
</dbReference>
<dbReference type="PANTHER" id="PTHR11224">
    <property type="entry name" value="MAKORIN-RELATED"/>
    <property type="match status" value="1"/>
</dbReference>
<dbReference type="SUPFAM" id="SSF90229">
    <property type="entry name" value="CCCH zinc finger"/>
    <property type="match status" value="1"/>
</dbReference>
<reference evidence="10" key="1">
    <citation type="submission" date="2021-02" db="EMBL/GenBank/DDBJ databases">
        <authorList>
            <person name="Nowell W R."/>
        </authorList>
    </citation>
    <scope>NUCLEOTIDE SEQUENCE</scope>
</reference>
<keyword evidence="4 7" id="KW-0479">Metal-binding</keyword>
<dbReference type="InterPro" id="IPR017907">
    <property type="entry name" value="Znf_RING_CS"/>
</dbReference>
<dbReference type="Pfam" id="PF00642">
    <property type="entry name" value="zf-CCCH"/>
    <property type="match status" value="1"/>
</dbReference>
<dbReference type="PROSITE" id="PS50103">
    <property type="entry name" value="ZF_C3H1"/>
    <property type="match status" value="1"/>
</dbReference>
<evidence type="ECO:0000256" key="7">
    <source>
        <dbReference type="PROSITE-ProRule" id="PRU00723"/>
    </source>
</evidence>
<dbReference type="InterPro" id="IPR001841">
    <property type="entry name" value="Znf_RING"/>
</dbReference>
<dbReference type="PANTHER" id="PTHR11224:SF10">
    <property type="entry name" value="IP09428P-RELATED"/>
    <property type="match status" value="1"/>
</dbReference>
<dbReference type="GO" id="GO:0061630">
    <property type="term" value="F:ubiquitin protein ligase activity"/>
    <property type="evidence" value="ECO:0007669"/>
    <property type="project" value="UniProtKB-EC"/>
</dbReference>
<proteinExistence type="predicted"/>
<dbReference type="Pfam" id="PF13639">
    <property type="entry name" value="zf-RING_2"/>
    <property type="match status" value="1"/>
</dbReference>
<dbReference type="PROSITE" id="PS50089">
    <property type="entry name" value="ZF_RING_2"/>
    <property type="match status" value="1"/>
</dbReference>
<dbReference type="AlphaFoldDB" id="A0A813PGK5"/>
<evidence type="ECO:0000313" key="10">
    <source>
        <dbReference type="EMBL" id="CAF0750189.1"/>
    </source>
</evidence>
<protein>
    <recommendedName>
        <fullName evidence="2">RING-type E3 ubiquitin transferase</fullName>
        <ecNumber evidence="2">2.3.2.27</ecNumber>
    </recommendedName>
</protein>
<dbReference type="InterPro" id="IPR036855">
    <property type="entry name" value="Znf_CCCH_sf"/>
</dbReference>
<feature type="zinc finger region" description="C3H1-type" evidence="7">
    <location>
        <begin position="104"/>
        <end position="132"/>
    </location>
</feature>
<dbReference type="Proteomes" id="UP000663828">
    <property type="component" value="Unassembled WGS sequence"/>
</dbReference>
<evidence type="ECO:0000256" key="3">
    <source>
        <dbReference type="ARBA" id="ARBA00022679"/>
    </source>
</evidence>
<evidence type="ECO:0000256" key="5">
    <source>
        <dbReference type="ARBA" id="ARBA00022771"/>
    </source>
</evidence>
<name>A0A813PGK5_ADIRI</name>
<keyword evidence="5 7" id="KW-0863">Zinc-finger</keyword>
<evidence type="ECO:0000259" key="8">
    <source>
        <dbReference type="PROSITE" id="PS50089"/>
    </source>
</evidence>
<dbReference type="GO" id="GO:0008270">
    <property type="term" value="F:zinc ion binding"/>
    <property type="evidence" value="ECO:0007669"/>
    <property type="project" value="UniProtKB-KW"/>
</dbReference>
<dbReference type="OrthoDB" id="250836at2759"/>
<comment type="caution">
    <text evidence="10">The sequence shown here is derived from an EMBL/GenBank/DDBJ whole genome shotgun (WGS) entry which is preliminary data.</text>
</comment>